<sequence length="86" mass="9255">MHRKDTPTDRLVTELEAVTTNVLAQFVDRRWEVNAFLTSDHSGPHIAGWHPATDHVWVIGTGPTLAAAMDDALGKVALSAPQAVTA</sequence>
<accession>A0A1I0SFB0</accession>
<dbReference type="AlphaFoldDB" id="A0A1I0SFB0"/>
<name>A0A1I0SFB0_9NOCA</name>
<dbReference type="Proteomes" id="UP000182054">
    <property type="component" value="Unassembled WGS sequence"/>
</dbReference>
<proteinExistence type="predicted"/>
<protein>
    <submittedName>
        <fullName evidence="1">Uncharacterized protein</fullName>
    </submittedName>
</protein>
<evidence type="ECO:0000313" key="1">
    <source>
        <dbReference type="EMBL" id="SFA38178.1"/>
    </source>
</evidence>
<organism evidence="1 2">
    <name type="scientific">Rhodococcoides kroppenstedtii</name>
    <dbReference type="NCBI Taxonomy" id="293050"/>
    <lineage>
        <taxon>Bacteria</taxon>
        <taxon>Bacillati</taxon>
        <taxon>Actinomycetota</taxon>
        <taxon>Actinomycetes</taxon>
        <taxon>Mycobacteriales</taxon>
        <taxon>Nocardiaceae</taxon>
        <taxon>Rhodococcoides</taxon>
    </lineage>
</organism>
<evidence type="ECO:0000313" key="2">
    <source>
        <dbReference type="Proteomes" id="UP000182054"/>
    </source>
</evidence>
<reference evidence="1 2" key="1">
    <citation type="submission" date="2016-10" db="EMBL/GenBank/DDBJ databases">
        <authorList>
            <person name="de Groot N.N."/>
        </authorList>
    </citation>
    <scope>NUCLEOTIDE SEQUENCE [LARGE SCALE GENOMIC DNA]</scope>
    <source>
        <strain evidence="1 2">DSM 44908</strain>
    </source>
</reference>
<dbReference type="EMBL" id="FOJN01000001">
    <property type="protein sequence ID" value="SFA38178.1"/>
    <property type="molecule type" value="Genomic_DNA"/>
</dbReference>
<gene>
    <name evidence="1" type="ORF">SAMN05444374_10182</name>
</gene>